<protein>
    <submittedName>
        <fullName evidence="1">Putative ferredoxin, 2Fe-2S</fullName>
    </submittedName>
</protein>
<dbReference type="CDD" id="cd02980">
    <property type="entry name" value="TRX_Fd_family"/>
    <property type="match status" value="1"/>
</dbReference>
<proteinExistence type="predicted"/>
<gene>
    <name evidence="1" type="ORF">MAGMO_2041</name>
</gene>
<dbReference type="EMBL" id="LO017727">
    <property type="protein sequence ID" value="CRH06214.1"/>
    <property type="molecule type" value="Genomic_DNA"/>
</dbReference>
<reference evidence="1" key="1">
    <citation type="submission" date="2015-04" db="EMBL/GenBank/DDBJ databases">
        <authorList>
            <person name="Syromyatnikov M.Y."/>
            <person name="Popov V.N."/>
        </authorList>
    </citation>
    <scope>NUCLEOTIDE SEQUENCE</scope>
    <source>
        <strain evidence="1">MO-1</strain>
    </source>
</reference>
<dbReference type="AlphaFoldDB" id="A0A1S7LJ76"/>
<name>A0A1S7LJ76_MAGMO</name>
<sequence>MKPAIMICINLRPGTRPSCAAMGSEALLEPMRAAVQAANLDIDVQELRCFGECEKGPNVRIAPGGPFYRYTKEENIPEIIEDARSFIANNSEDA</sequence>
<dbReference type="InterPro" id="IPR036249">
    <property type="entry name" value="Thioredoxin-like_sf"/>
</dbReference>
<dbReference type="SUPFAM" id="SSF52833">
    <property type="entry name" value="Thioredoxin-like"/>
    <property type="match status" value="1"/>
</dbReference>
<organism evidence="1">
    <name type="scientific">Magnetococcus massalia (strain MO-1)</name>
    <dbReference type="NCBI Taxonomy" id="451514"/>
    <lineage>
        <taxon>Bacteria</taxon>
        <taxon>Pseudomonadati</taxon>
        <taxon>Pseudomonadota</taxon>
        <taxon>Magnetococcia</taxon>
        <taxon>Magnetococcales</taxon>
        <taxon>Magnetococcaceae</taxon>
        <taxon>Magnetococcus</taxon>
    </lineage>
</organism>
<accession>A0A1S7LJ76</accession>
<evidence type="ECO:0000313" key="1">
    <source>
        <dbReference type="EMBL" id="CRH06214.1"/>
    </source>
</evidence>
<dbReference type="Gene3D" id="3.40.30.10">
    <property type="entry name" value="Glutaredoxin"/>
    <property type="match status" value="1"/>
</dbReference>